<sequence>MERLGFIYHKSQQAFLFHPQSLTGPWREQLSHVGMDFFLVHVRCAVASAQSGRTVAVQDTITAAPTFSTRGIFPKPIPDNYVRALPMNHSAPLVGLNQPMKHRRAPTSAPDWSRIEAVPPIPWQHRRKPKMTQQISEEDELYAAADESLEKIHYPPPVDEVHPQLTMDEHIERAMRDLQTRNTSLPMEAMFDPNQMDAAMFDPNQRNAAMFDPNQMDAAMFDPNQRNAAMFAPNQRDAVTLFPRPPAEGKDSNENVYQEI</sequence>
<dbReference type="AlphaFoldDB" id="H2YHZ1"/>
<accession>H2YHZ1</accession>
<organism evidence="1 2">
    <name type="scientific">Ciona savignyi</name>
    <name type="common">Pacific transparent sea squirt</name>
    <dbReference type="NCBI Taxonomy" id="51511"/>
    <lineage>
        <taxon>Eukaryota</taxon>
        <taxon>Metazoa</taxon>
        <taxon>Chordata</taxon>
        <taxon>Tunicata</taxon>
        <taxon>Ascidiacea</taxon>
        <taxon>Phlebobranchia</taxon>
        <taxon>Cionidae</taxon>
        <taxon>Ciona</taxon>
    </lineage>
</organism>
<name>H2YHZ1_CIOSA</name>
<reference evidence="2" key="1">
    <citation type="submission" date="2003-08" db="EMBL/GenBank/DDBJ databases">
        <authorList>
            <person name="Birren B."/>
            <person name="Nusbaum C."/>
            <person name="Abebe A."/>
            <person name="Abouelleil A."/>
            <person name="Adekoya E."/>
            <person name="Ait-zahra M."/>
            <person name="Allen N."/>
            <person name="Allen T."/>
            <person name="An P."/>
            <person name="Anderson M."/>
            <person name="Anderson S."/>
            <person name="Arachchi H."/>
            <person name="Armbruster J."/>
            <person name="Bachantsang P."/>
            <person name="Baldwin J."/>
            <person name="Barry A."/>
            <person name="Bayul T."/>
            <person name="Blitshsteyn B."/>
            <person name="Bloom T."/>
            <person name="Blye J."/>
            <person name="Boguslavskiy L."/>
            <person name="Borowsky M."/>
            <person name="Boukhgalter B."/>
            <person name="Brunache A."/>
            <person name="Butler J."/>
            <person name="Calixte N."/>
            <person name="Calvo S."/>
            <person name="Camarata J."/>
            <person name="Campo K."/>
            <person name="Chang J."/>
            <person name="Cheshatsang Y."/>
            <person name="Citroen M."/>
            <person name="Collymore A."/>
            <person name="Considine T."/>
            <person name="Cook A."/>
            <person name="Cooke P."/>
            <person name="Corum B."/>
            <person name="Cuomo C."/>
            <person name="David R."/>
            <person name="Dawoe T."/>
            <person name="Degray S."/>
            <person name="Dodge S."/>
            <person name="Dooley K."/>
            <person name="Dorje P."/>
            <person name="Dorjee K."/>
            <person name="Dorris L."/>
            <person name="Duffey N."/>
            <person name="Dupes A."/>
            <person name="Elkins T."/>
            <person name="Engels R."/>
            <person name="Erickson J."/>
            <person name="Farina A."/>
            <person name="Faro S."/>
            <person name="Ferreira P."/>
            <person name="Fischer H."/>
            <person name="Fitzgerald M."/>
            <person name="Foley K."/>
            <person name="Gage D."/>
            <person name="Galagan J."/>
            <person name="Gearin G."/>
            <person name="Gnerre S."/>
            <person name="Gnirke A."/>
            <person name="Goyette A."/>
            <person name="Graham J."/>
            <person name="Grandbois E."/>
            <person name="Gyaltsen K."/>
            <person name="Hafez N."/>
            <person name="Hagopian D."/>
            <person name="Hagos B."/>
            <person name="Hall J."/>
            <person name="Hatcher B."/>
            <person name="Heller A."/>
            <person name="Higgins H."/>
            <person name="Honan T."/>
            <person name="Horn A."/>
            <person name="Houde N."/>
            <person name="Hughes L."/>
            <person name="Hulme W."/>
            <person name="Husby E."/>
            <person name="Iliev I."/>
            <person name="Jaffe D."/>
            <person name="Jones C."/>
            <person name="Kamal M."/>
            <person name="Kamat A."/>
            <person name="Kamvysselis M."/>
            <person name="Karlsson E."/>
            <person name="Kells C."/>
            <person name="Kieu A."/>
            <person name="Kisner P."/>
            <person name="Kodira C."/>
            <person name="Kulbokas E."/>
            <person name="Labutti K."/>
            <person name="Lama D."/>
            <person name="Landers T."/>
            <person name="Leger J."/>
            <person name="Levine S."/>
            <person name="Lewis D."/>
            <person name="Lewis T."/>
            <person name="Lindblad-toh K."/>
            <person name="Liu X."/>
            <person name="Lokyitsang T."/>
            <person name="Lokyitsang Y."/>
            <person name="Lucien O."/>
            <person name="Lui A."/>
            <person name="Ma L.J."/>
            <person name="Mabbitt R."/>
            <person name="Macdonald J."/>
            <person name="Maclean C."/>
            <person name="Major J."/>
            <person name="Manning J."/>
            <person name="Marabella R."/>
            <person name="Maru K."/>
            <person name="Matthews C."/>
            <person name="Mauceli E."/>
            <person name="Mccarthy M."/>
            <person name="Mcdonough S."/>
            <person name="Mcghee T."/>
            <person name="Meldrim J."/>
            <person name="Meneus L."/>
            <person name="Mesirov J."/>
            <person name="Mihalev A."/>
            <person name="Mihova T."/>
            <person name="Mikkelsen T."/>
            <person name="Mlenga V."/>
            <person name="Moru K."/>
            <person name="Mozes J."/>
            <person name="Mulrain L."/>
            <person name="Munson G."/>
            <person name="Naylor J."/>
            <person name="Newes C."/>
            <person name="Nguyen C."/>
            <person name="Nguyen N."/>
            <person name="Nguyen T."/>
            <person name="Nicol R."/>
            <person name="Nielsen C."/>
            <person name="Nizzari M."/>
            <person name="Norbu C."/>
            <person name="Norbu N."/>
            <person name="O'donnell P."/>
            <person name="Okoawo O."/>
            <person name="O'leary S."/>
            <person name="Omotosho B."/>
            <person name="O'neill K."/>
            <person name="Osman S."/>
            <person name="Parker S."/>
            <person name="Perrin D."/>
            <person name="Phunkhang P."/>
            <person name="Piqani B."/>
            <person name="Purcell S."/>
            <person name="Rachupka T."/>
            <person name="Ramasamy U."/>
            <person name="Rameau R."/>
            <person name="Ray V."/>
            <person name="Raymond C."/>
            <person name="Retta R."/>
            <person name="Richardson S."/>
            <person name="Rise C."/>
            <person name="Rodriguez J."/>
            <person name="Rogers J."/>
            <person name="Rogov P."/>
            <person name="Rutman M."/>
            <person name="Schupbach R."/>
            <person name="Seaman C."/>
            <person name="Settipalli S."/>
            <person name="Sharpe T."/>
            <person name="Sheridan J."/>
            <person name="Sherpa N."/>
            <person name="Shi J."/>
            <person name="Smirnov S."/>
            <person name="Smith C."/>
            <person name="Sougnez C."/>
            <person name="Spencer B."/>
            <person name="Stalker J."/>
            <person name="Stange-thomann N."/>
            <person name="Stavropoulos S."/>
            <person name="Stetson K."/>
            <person name="Stone C."/>
            <person name="Stone S."/>
            <person name="Stubbs M."/>
            <person name="Talamas J."/>
            <person name="Tchuinga P."/>
            <person name="Tenzing P."/>
            <person name="Tesfaye S."/>
            <person name="Theodore J."/>
            <person name="Thoulutsang Y."/>
            <person name="Topham K."/>
            <person name="Towey S."/>
            <person name="Tsamla T."/>
            <person name="Tsomo N."/>
            <person name="Vallee D."/>
            <person name="Vassiliev H."/>
            <person name="Venkataraman V."/>
            <person name="Vinson J."/>
            <person name="Vo A."/>
            <person name="Wade C."/>
            <person name="Wang S."/>
            <person name="Wangchuk T."/>
            <person name="Wangdi T."/>
            <person name="Whittaker C."/>
            <person name="Wilkinson J."/>
            <person name="Wu Y."/>
            <person name="Wyman D."/>
            <person name="Yadav S."/>
            <person name="Yang S."/>
            <person name="Yang X."/>
            <person name="Yeager S."/>
            <person name="Yee E."/>
            <person name="Young G."/>
            <person name="Zainoun J."/>
            <person name="Zembeck L."/>
            <person name="Zimmer A."/>
            <person name="Zody M."/>
            <person name="Lander E."/>
        </authorList>
    </citation>
    <scope>NUCLEOTIDE SEQUENCE [LARGE SCALE GENOMIC DNA]</scope>
</reference>
<dbReference type="Ensembl" id="ENSCSAVT00000005009.1">
    <property type="protein sequence ID" value="ENSCSAVP00000004940.1"/>
    <property type="gene ID" value="ENSCSAVG00000002941.1"/>
</dbReference>
<dbReference type="InParanoid" id="H2YHZ1"/>
<dbReference type="Proteomes" id="UP000007875">
    <property type="component" value="Unassembled WGS sequence"/>
</dbReference>
<reference evidence="1" key="3">
    <citation type="submission" date="2025-09" db="UniProtKB">
        <authorList>
            <consortium name="Ensembl"/>
        </authorList>
    </citation>
    <scope>IDENTIFICATION</scope>
</reference>
<reference evidence="1" key="2">
    <citation type="submission" date="2025-08" db="UniProtKB">
        <authorList>
            <consortium name="Ensembl"/>
        </authorList>
    </citation>
    <scope>IDENTIFICATION</scope>
</reference>
<dbReference type="HOGENOM" id="CLU_1069423_0_0_1"/>
<protein>
    <submittedName>
        <fullName evidence="1">Uncharacterized protein</fullName>
    </submittedName>
</protein>
<evidence type="ECO:0000313" key="1">
    <source>
        <dbReference type="Ensembl" id="ENSCSAVP00000004940.1"/>
    </source>
</evidence>
<proteinExistence type="predicted"/>
<evidence type="ECO:0000313" key="2">
    <source>
        <dbReference type="Proteomes" id="UP000007875"/>
    </source>
</evidence>
<keyword evidence="2" id="KW-1185">Reference proteome</keyword>